<name>A0A839ABB3_9HYPH</name>
<evidence type="ECO:0000256" key="3">
    <source>
        <dbReference type="ARBA" id="ARBA00022692"/>
    </source>
</evidence>
<evidence type="ECO:0000256" key="7">
    <source>
        <dbReference type="SAM" id="MobiDB-lite"/>
    </source>
</evidence>
<dbReference type="EMBL" id="JACFXV010000043">
    <property type="protein sequence ID" value="MBA5776425.1"/>
    <property type="molecule type" value="Genomic_DNA"/>
</dbReference>
<feature type="domain" description="Phosphatidic acid phosphatase type 2/haloperoxidase" evidence="9">
    <location>
        <begin position="158"/>
        <end position="269"/>
    </location>
</feature>
<dbReference type="GO" id="GO:0005886">
    <property type="term" value="C:plasma membrane"/>
    <property type="evidence" value="ECO:0007669"/>
    <property type="project" value="UniProtKB-SubCell"/>
</dbReference>
<feature type="transmembrane region" description="Helical" evidence="8">
    <location>
        <begin position="120"/>
        <end position="137"/>
    </location>
</feature>
<proteinExistence type="predicted"/>
<dbReference type="PANTHER" id="PTHR14969">
    <property type="entry name" value="SPHINGOSINE-1-PHOSPHATE PHOSPHOHYDROLASE"/>
    <property type="match status" value="1"/>
</dbReference>
<keyword evidence="4" id="KW-0378">Hydrolase</keyword>
<dbReference type="InterPro" id="IPR000326">
    <property type="entry name" value="PAP2/HPO"/>
</dbReference>
<evidence type="ECO:0000256" key="5">
    <source>
        <dbReference type="ARBA" id="ARBA00022989"/>
    </source>
</evidence>
<evidence type="ECO:0000256" key="4">
    <source>
        <dbReference type="ARBA" id="ARBA00022801"/>
    </source>
</evidence>
<comment type="caution">
    <text evidence="10">The sequence shown here is derived from an EMBL/GenBank/DDBJ whole genome shotgun (WGS) entry which is preliminary data.</text>
</comment>
<evidence type="ECO:0000313" key="10">
    <source>
        <dbReference type="EMBL" id="MBA5776425.1"/>
    </source>
</evidence>
<evidence type="ECO:0000259" key="9">
    <source>
        <dbReference type="SMART" id="SM00014"/>
    </source>
</evidence>
<keyword evidence="6 8" id="KW-0472">Membrane</keyword>
<evidence type="ECO:0000313" key="11">
    <source>
        <dbReference type="Proteomes" id="UP000541109"/>
    </source>
</evidence>
<dbReference type="AlphaFoldDB" id="A0A839ABB3"/>
<feature type="transmembrane region" description="Helical" evidence="8">
    <location>
        <begin position="254"/>
        <end position="273"/>
    </location>
</feature>
<dbReference type="InterPro" id="IPR036938">
    <property type="entry name" value="PAP2/HPO_sf"/>
</dbReference>
<sequence>MAAGSSTSASISRREPGVIEKGAADASWLPVWKAKVAVLWATARRNGRNIAAILRTRRQRIRSVKTAARAGQRPQDLLAILLLTVGIAVIALDIPTYPWIHSMPAQYRDAFASFTHLGRADWILWSSGLFCLGMLLVDWQKLANRIRIAVIAAWTYAAFIFASVAVSGIIAVTIKWSLGRARPKLFPEFGPMEFRPFYFDSHFTSFPSGHSTTIAALATALVLLFPTWRWLTIVAAFWIAFSRIMIGAHYPSDVIAGTLLGITITLATARWMARRHIGFVLGPDNRLRPTIGRLSAKACAVALWQAVQGYRSAYRGSPSHSSSKTIENGDQE</sequence>
<feature type="transmembrane region" description="Helical" evidence="8">
    <location>
        <begin position="77"/>
        <end position="100"/>
    </location>
</feature>
<dbReference type="Proteomes" id="UP000541109">
    <property type="component" value="Unassembled WGS sequence"/>
</dbReference>
<dbReference type="SMART" id="SM00014">
    <property type="entry name" value="acidPPc"/>
    <property type="match status" value="1"/>
</dbReference>
<feature type="region of interest" description="Disordered" evidence="7">
    <location>
        <begin position="313"/>
        <end position="332"/>
    </location>
</feature>
<feature type="transmembrane region" description="Helical" evidence="8">
    <location>
        <begin position="149"/>
        <end position="174"/>
    </location>
</feature>
<keyword evidence="3 8" id="KW-0812">Transmembrane</keyword>
<reference evidence="10 11" key="1">
    <citation type="submission" date="2020-07" db="EMBL/GenBank/DDBJ databases">
        <title>Stappia sp., F7233, whole genome shotgun sequencing project.</title>
        <authorList>
            <person name="Jiang S."/>
            <person name="Liu Z.W."/>
            <person name="Du Z.J."/>
        </authorList>
    </citation>
    <scope>NUCLEOTIDE SEQUENCE [LARGE SCALE GENOMIC DNA]</scope>
    <source>
        <strain evidence="10 11">F7233</strain>
    </source>
</reference>
<comment type="subcellular location">
    <subcellularLocation>
        <location evidence="1">Cell membrane</location>
        <topology evidence="1">Multi-pass membrane protein</topology>
    </subcellularLocation>
</comment>
<dbReference type="GO" id="GO:0016787">
    <property type="term" value="F:hydrolase activity"/>
    <property type="evidence" value="ECO:0007669"/>
    <property type="project" value="UniProtKB-KW"/>
</dbReference>
<feature type="transmembrane region" description="Helical" evidence="8">
    <location>
        <begin position="230"/>
        <end position="248"/>
    </location>
</feature>
<evidence type="ECO:0000256" key="6">
    <source>
        <dbReference type="ARBA" id="ARBA00023136"/>
    </source>
</evidence>
<evidence type="ECO:0000256" key="1">
    <source>
        <dbReference type="ARBA" id="ARBA00004651"/>
    </source>
</evidence>
<accession>A0A839ABB3</accession>
<evidence type="ECO:0000256" key="8">
    <source>
        <dbReference type="SAM" id="Phobius"/>
    </source>
</evidence>
<organism evidence="10 11">
    <name type="scientific">Stappia albiluteola</name>
    <dbReference type="NCBI Taxonomy" id="2758565"/>
    <lineage>
        <taxon>Bacteria</taxon>
        <taxon>Pseudomonadati</taxon>
        <taxon>Pseudomonadota</taxon>
        <taxon>Alphaproteobacteria</taxon>
        <taxon>Hyphomicrobiales</taxon>
        <taxon>Stappiaceae</taxon>
        <taxon>Stappia</taxon>
    </lineage>
</organism>
<dbReference type="PANTHER" id="PTHR14969:SF62">
    <property type="entry name" value="DECAPRENYLPHOSPHORYL-5-PHOSPHORIBOSE PHOSPHATASE RV3807C-RELATED"/>
    <property type="match status" value="1"/>
</dbReference>
<dbReference type="SUPFAM" id="SSF48317">
    <property type="entry name" value="Acid phosphatase/Vanadium-dependent haloperoxidase"/>
    <property type="match status" value="1"/>
</dbReference>
<gene>
    <name evidence="10" type="ORF">H2509_04705</name>
</gene>
<feature type="compositionally biased region" description="Polar residues" evidence="7">
    <location>
        <begin position="318"/>
        <end position="332"/>
    </location>
</feature>
<evidence type="ECO:0000256" key="2">
    <source>
        <dbReference type="ARBA" id="ARBA00022475"/>
    </source>
</evidence>
<dbReference type="Pfam" id="PF01569">
    <property type="entry name" value="PAP2"/>
    <property type="match status" value="1"/>
</dbReference>
<keyword evidence="2" id="KW-1003">Cell membrane</keyword>
<keyword evidence="5 8" id="KW-1133">Transmembrane helix</keyword>
<keyword evidence="11" id="KW-1185">Reference proteome</keyword>
<dbReference type="Gene3D" id="1.20.144.10">
    <property type="entry name" value="Phosphatidic acid phosphatase type 2/haloperoxidase"/>
    <property type="match status" value="1"/>
</dbReference>
<protein>
    <submittedName>
        <fullName evidence="10">Phosphatase PAP2 family protein</fullName>
    </submittedName>
</protein>